<feature type="signal peptide" evidence="1">
    <location>
        <begin position="1"/>
        <end position="20"/>
    </location>
</feature>
<name>A0A3N1H609_9PSEU</name>
<evidence type="ECO:0008006" key="4">
    <source>
        <dbReference type="Google" id="ProtNLM"/>
    </source>
</evidence>
<dbReference type="OrthoDB" id="3695208at2"/>
<evidence type="ECO:0000313" key="3">
    <source>
        <dbReference type="Proteomes" id="UP000268727"/>
    </source>
</evidence>
<evidence type="ECO:0000313" key="2">
    <source>
        <dbReference type="EMBL" id="ROP37928.1"/>
    </source>
</evidence>
<protein>
    <recommendedName>
        <fullName evidence="4">DUF3558 domain-containing protein</fullName>
    </recommendedName>
</protein>
<feature type="chain" id="PRO_5018285574" description="DUF3558 domain-containing protein" evidence="1">
    <location>
        <begin position="21"/>
        <end position="153"/>
    </location>
</feature>
<sequence length="153" mass="15896">MRTVLPLALLVLCACTSTPAVEPPPSPPPTDSAGVNCEDAPSDVVGEVLGMRLDQPRQTITGNVVRCAYGGGTAEVRFETGADAGSFAEGRGEHGRLTDLPGFHDEAYRATAVTGEVVRTVVVARSGTVEITVTSDATADRAQRLIDALFATL</sequence>
<comment type="caution">
    <text evidence="2">The sequence shown here is derived from an EMBL/GenBank/DDBJ whole genome shotgun (WGS) entry which is preliminary data.</text>
</comment>
<dbReference type="AlphaFoldDB" id="A0A3N1H609"/>
<dbReference type="PROSITE" id="PS51257">
    <property type="entry name" value="PROKAR_LIPOPROTEIN"/>
    <property type="match status" value="1"/>
</dbReference>
<keyword evidence="3" id="KW-1185">Reference proteome</keyword>
<dbReference type="Proteomes" id="UP000268727">
    <property type="component" value="Unassembled WGS sequence"/>
</dbReference>
<accession>A0A3N1H609</accession>
<dbReference type="EMBL" id="RJKM01000001">
    <property type="protein sequence ID" value="ROP37928.1"/>
    <property type="molecule type" value="Genomic_DNA"/>
</dbReference>
<reference evidence="2 3" key="1">
    <citation type="submission" date="2018-11" db="EMBL/GenBank/DDBJ databases">
        <title>Sequencing the genomes of 1000 actinobacteria strains.</title>
        <authorList>
            <person name="Klenk H.-P."/>
        </authorList>
    </citation>
    <scope>NUCLEOTIDE SEQUENCE [LARGE SCALE GENOMIC DNA]</scope>
    <source>
        <strain evidence="2 3">DSM 44231</strain>
    </source>
</reference>
<evidence type="ECO:0000256" key="1">
    <source>
        <dbReference type="SAM" id="SignalP"/>
    </source>
</evidence>
<organism evidence="2 3">
    <name type="scientific">Saccharothrix texasensis</name>
    <dbReference type="NCBI Taxonomy" id="103734"/>
    <lineage>
        <taxon>Bacteria</taxon>
        <taxon>Bacillati</taxon>
        <taxon>Actinomycetota</taxon>
        <taxon>Actinomycetes</taxon>
        <taxon>Pseudonocardiales</taxon>
        <taxon>Pseudonocardiaceae</taxon>
        <taxon>Saccharothrix</taxon>
    </lineage>
</organism>
<proteinExistence type="predicted"/>
<keyword evidence="1" id="KW-0732">Signal</keyword>
<dbReference type="RefSeq" id="WP_148088819.1">
    <property type="nucleotide sequence ID" value="NZ_RJKM01000001.1"/>
</dbReference>
<gene>
    <name evidence="2" type="ORF">EDD40_3258</name>
</gene>